<reference evidence="2" key="1">
    <citation type="journal article" date="2019" name="Int. J. Syst. Evol. Microbiol.">
        <title>The Global Catalogue of Microorganisms (GCM) 10K type strain sequencing project: providing services to taxonomists for standard genome sequencing and annotation.</title>
        <authorList>
            <consortium name="The Broad Institute Genomics Platform"/>
            <consortium name="The Broad Institute Genome Sequencing Center for Infectious Disease"/>
            <person name="Wu L."/>
            <person name="Ma J."/>
        </authorList>
    </citation>
    <scope>NUCLEOTIDE SEQUENCE [LARGE SCALE GENOMIC DNA]</scope>
    <source>
        <strain evidence="2">CECT 7956</strain>
    </source>
</reference>
<gene>
    <name evidence="1" type="ORF">ACFOOI_16810</name>
</gene>
<organism evidence="1 2">
    <name type="scientific">Lacihabitans lacunae</name>
    <dbReference type="NCBI Taxonomy" id="1028214"/>
    <lineage>
        <taxon>Bacteria</taxon>
        <taxon>Pseudomonadati</taxon>
        <taxon>Bacteroidota</taxon>
        <taxon>Cytophagia</taxon>
        <taxon>Cytophagales</taxon>
        <taxon>Leadbetterellaceae</taxon>
        <taxon>Lacihabitans</taxon>
    </lineage>
</organism>
<name>A0ABV7YZA6_9BACT</name>
<proteinExistence type="predicted"/>
<sequence>MYVDPNGDSTVHVDDLNWNSFNPNSDDVLLNPVVVRASSNSNSGTQVMNQVSGFWGWFDQVWNGNRTYYDGRSVNYKGVLQDYYNSVMGTPPDIGISKGVKLISWSSLKLSRIAGELQNGKKVVRVASRAEAEELFLRIFQGKGFKNTTEKSAKETKDFSGKAGTYNWDDAVDSSGRTLNHSASNAHDATKHLQIHDEIGNIIRIFFE</sequence>
<protein>
    <submittedName>
        <fullName evidence="1">Uncharacterized protein</fullName>
    </submittedName>
</protein>
<comment type="caution">
    <text evidence="1">The sequence shown here is derived from an EMBL/GenBank/DDBJ whole genome shotgun (WGS) entry which is preliminary data.</text>
</comment>
<accession>A0ABV7YZA6</accession>
<keyword evidence="2" id="KW-1185">Reference proteome</keyword>
<evidence type="ECO:0000313" key="1">
    <source>
        <dbReference type="EMBL" id="MFC3812325.1"/>
    </source>
</evidence>
<dbReference type="Proteomes" id="UP001595616">
    <property type="component" value="Unassembled WGS sequence"/>
</dbReference>
<evidence type="ECO:0000313" key="2">
    <source>
        <dbReference type="Proteomes" id="UP001595616"/>
    </source>
</evidence>
<dbReference type="EMBL" id="JBHRYQ010000001">
    <property type="protein sequence ID" value="MFC3812325.1"/>
    <property type="molecule type" value="Genomic_DNA"/>
</dbReference>
<dbReference type="RefSeq" id="WP_379839193.1">
    <property type="nucleotide sequence ID" value="NZ_JBHRYQ010000001.1"/>
</dbReference>